<protein>
    <submittedName>
        <fullName evidence="2">Uncharacterized protein</fullName>
    </submittedName>
</protein>
<name>A0A2C5ZF79_FUSNP</name>
<evidence type="ECO:0000313" key="3">
    <source>
        <dbReference type="Proteomes" id="UP000225199"/>
    </source>
</evidence>
<dbReference type="RefSeq" id="WP_098979722.1">
    <property type="nucleotide sequence ID" value="NZ_NIRJ01000001.1"/>
</dbReference>
<dbReference type="Gene3D" id="2.40.128.720">
    <property type="match status" value="1"/>
</dbReference>
<dbReference type="EMBL" id="NIRJ01000001">
    <property type="protein sequence ID" value="PHH98059.1"/>
    <property type="molecule type" value="Genomic_DNA"/>
</dbReference>
<sequence length="413" mass="50054">MIKKILFFLFFSIISLAQQVELKSVEKVIINDKEKSTISISQNYDKKTRKLEVLYIEKGLNPYTSKIFIQYDKDGKKELNNEEYRYNPSTKKWEKDNKIVTTYKNNKEIVRTYNAKENKWTEYKKYENESTGNSHISITYSFKNKKWLPLTKTYILLNKNKENTLIEDYTWDKDRQKWSLEVKTEYTYNQDGKLKEIVGYKKENNWIANQKLKYYTDENGNQVYSNFLFEDGKWIEQDRTISEEDKLNNKKVTVTQKLNQETKNLENYYRSIETYKNDMIEQELVYFWDKDKKDWKKSNEQNYFYNEDKKLICKQDFLGDDKGVQFTYNFDKNGNNIEILIEEFNFQLKTWEVTEKIEYLYDLSITKDKVLNKRNIGDEEVNSVNSILEMKHYIYKNGKWIVTEQSKYSYSKK</sequence>
<dbReference type="Proteomes" id="UP000225199">
    <property type="component" value="Unassembled WGS sequence"/>
</dbReference>
<organism evidence="2 3">
    <name type="scientific">Fusobacterium nucleatum subsp. polymorphum</name>
    <name type="common">Fusobacterium polymorphum</name>
    <dbReference type="NCBI Taxonomy" id="76857"/>
    <lineage>
        <taxon>Bacteria</taxon>
        <taxon>Fusobacteriati</taxon>
        <taxon>Fusobacteriota</taxon>
        <taxon>Fusobacteriia</taxon>
        <taxon>Fusobacteriales</taxon>
        <taxon>Fusobacteriaceae</taxon>
        <taxon>Fusobacterium</taxon>
    </lineage>
</organism>
<keyword evidence="1" id="KW-0732">Signal</keyword>
<feature type="signal peptide" evidence="1">
    <location>
        <begin position="1"/>
        <end position="17"/>
    </location>
</feature>
<comment type="caution">
    <text evidence="2">The sequence shown here is derived from an EMBL/GenBank/DDBJ whole genome shotgun (WGS) entry which is preliminary data.</text>
</comment>
<evidence type="ECO:0000256" key="1">
    <source>
        <dbReference type="SAM" id="SignalP"/>
    </source>
</evidence>
<accession>A0A2C5ZF79</accession>
<gene>
    <name evidence="2" type="ORF">CA840_12695</name>
</gene>
<proteinExistence type="predicted"/>
<feature type="chain" id="PRO_5012812774" evidence="1">
    <location>
        <begin position="18"/>
        <end position="413"/>
    </location>
</feature>
<evidence type="ECO:0000313" key="2">
    <source>
        <dbReference type="EMBL" id="PHH98059.1"/>
    </source>
</evidence>
<reference evidence="2 3" key="1">
    <citation type="submission" date="2017-06" db="EMBL/GenBank/DDBJ databases">
        <title>Draft genome sequence of Fusobacterium nucleatum subsp. polymorphum KCOM 1002 (=ChDC F175).</title>
        <authorList>
            <person name="Kook J.-K."/>
            <person name="Park S.-N."/>
            <person name="Lim Y.K."/>
            <person name="Roh H."/>
        </authorList>
    </citation>
    <scope>NUCLEOTIDE SEQUENCE [LARGE SCALE GENOMIC DNA]</scope>
    <source>
        <strain evidence="3">KCOM 1002 (ChDC F175)</strain>
    </source>
</reference>
<dbReference type="AlphaFoldDB" id="A0A2C5ZF79"/>